<feature type="compositionally biased region" description="Low complexity" evidence="1">
    <location>
        <begin position="1123"/>
        <end position="1146"/>
    </location>
</feature>
<feature type="compositionally biased region" description="Polar residues" evidence="1">
    <location>
        <begin position="783"/>
        <end position="800"/>
    </location>
</feature>
<dbReference type="Pfam" id="PF12757">
    <property type="entry name" value="Eisosome1"/>
    <property type="match status" value="1"/>
</dbReference>
<organism evidence="2 3">
    <name type="scientific">Septoria linicola</name>
    <dbReference type="NCBI Taxonomy" id="215465"/>
    <lineage>
        <taxon>Eukaryota</taxon>
        <taxon>Fungi</taxon>
        <taxon>Dikarya</taxon>
        <taxon>Ascomycota</taxon>
        <taxon>Pezizomycotina</taxon>
        <taxon>Dothideomycetes</taxon>
        <taxon>Dothideomycetidae</taxon>
        <taxon>Mycosphaerellales</taxon>
        <taxon>Mycosphaerellaceae</taxon>
        <taxon>Septoria</taxon>
    </lineage>
</organism>
<name>A0A9Q9ENA9_9PEZI</name>
<evidence type="ECO:0000313" key="3">
    <source>
        <dbReference type="Proteomes" id="UP001056384"/>
    </source>
</evidence>
<feature type="compositionally biased region" description="Basic and acidic residues" evidence="1">
    <location>
        <begin position="1052"/>
        <end position="1063"/>
    </location>
</feature>
<evidence type="ECO:0000313" key="2">
    <source>
        <dbReference type="EMBL" id="USW57616.1"/>
    </source>
</evidence>
<feature type="compositionally biased region" description="Polar residues" evidence="1">
    <location>
        <begin position="200"/>
        <end position="216"/>
    </location>
</feature>
<feature type="compositionally biased region" description="Basic and acidic residues" evidence="1">
    <location>
        <begin position="465"/>
        <end position="479"/>
    </location>
</feature>
<feature type="compositionally biased region" description="Basic and acidic residues" evidence="1">
    <location>
        <begin position="603"/>
        <end position="612"/>
    </location>
</feature>
<feature type="compositionally biased region" description="Polar residues" evidence="1">
    <location>
        <begin position="1108"/>
        <end position="1118"/>
    </location>
</feature>
<sequence length="1305" mass="138002">MAADTASSDAPPPCPDPSAHDHHNKLSAQASTAALYVTSAQKGSHSRNSSIQSESVLGPDGKLSSKSAATSLKYAKAQDLPSFPSTGNASGSAGKAAMLAQDYKMKELWQPEQSKAGSKAALLAANKGGKVDLWQASATPEGQSAATLAFRNKGLSPQAYGGNSAENKSKALLAATKSTQQSRARATSTPSAPPQIYPDQANSGKNALNAATVSHRQSVRDPGQNDGWNSEANQAARVTHLGENVSGKMFTGTPDWQYEEDKHQAALKASAITMAQSLYKNQNRQNMLLEPDGSDLAGARSAARNQAVAHPDVKQEALQYISLQDTAHRLAAERLAKIDKDMEGKRFREHYGYGDEKPKRLSSRMSLRSSGNERRGRQRASSEGNHGRFDSDSDSEDERQAGRIRAQMAGLNTATRQVDSKKQQDDRAKLLAAAEKRVSARMQDMDSKVYRDTGKVSPAMMEEWEAKAREKAERERQERALNPGKTHIGGGQFMDQSEIEAIAAARLKPTLDEISATAANRRQRDEELRIEKDKQHTARMEEKISQQAEKDKQRAIKNDLRDSARREKAEEKRVAREEQRKSREVKRDTVGSNVLPVGGVEFGRTHEVHDQPTEDTPVTDGREKHQSALARLKAKFRTTGSHEKAADKDADNSASSGTVVAGGAAAGAVTGATLANLEKDGAPIDAQQASHAVAADEGATKPPALSGTTDGADTPVLPLAENEKQLATAGDSPYEAEWKAGGAAPTAATTVIPAPAIQHADSDSDADGEESLYENKEKATRPTFAQTGSVSGFANDTIPTASGGGDRMATLERHISHIPESDGSSLSSSDDDWNDERTSRAAPAAIPGDATHETLTTPTVQEPSVAPLAAAGAAAPTTHSEAEHPPRTMTDVYDSTTAPVTTEKPANESEPPYPANIVSAEATSRLEEQCADPPAGLATGPQTPGVPRDTSAPDTASIVAIPPASVTSSPTTGAATLKQKIKGEENVPAVVGVPAHDTTKSTEPLHITENADNGPLDHPLVAAAEPSTAPAAEFSKKEAEKTSQPISTTNSDTKHQSEKEGKGVRGFFSKLRSKSRSEKSPGTITAGSSSKYDESKHDSKSVPYESTKAGQTPTTNDGTYDKAATAAAVKQTLASQTAGTTTTASTIPPIDTGAEFSSSTVQHTDAPAAESSKVVGTTEAESPSSFTRGETKPSTTDDVSSSGADEEDLERGRGGSGRSFAKKLGFGRNKDAHTKDGKLHKPAPGTEAKTSSEAAGRASRSTDDENDNFEEARDHFDESLAPPPAFGGQKKSQSPVRETKFKEDV</sequence>
<feature type="compositionally biased region" description="Basic and acidic residues" evidence="1">
    <location>
        <begin position="349"/>
        <end position="359"/>
    </location>
</feature>
<protein>
    <submittedName>
        <fullName evidence="2">Eisosome protein</fullName>
    </submittedName>
</protein>
<feature type="compositionally biased region" description="Polar residues" evidence="1">
    <location>
        <begin position="176"/>
        <end position="190"/>
    </location>
</feature>
<dbReference type="Proteomes" id="UP001056384">
    <property type="component" value="Chromosome 10"/>
</dbReference>
<feature type="region of interest" description="Disordered" evidence="1">
    <location>
        <begin position="75"/>
        <end position="94"/>
    </location>
</feature>
<feature type="region of interest" description="Disordered" evidence="1">
    <location>
        <begin position="154"/>
        <end position="230"/>
    </location>
</feature>
<feature type="compositionally biased region" description="Basic and acidic residues" evidence="1">
    <location>
        <begin position="640"/>
        <end position="651"/>
    </location>
</feature>
<feature type="compositionally biased region" description="Low complexity" evidence="1">
    <location>
        <begin position="1022"/>
        <end position="1033"/>
    </location>
</feature>
<gene>
    <name evidence="2" type="ORF">Slin15195_G109350</name>
</gene>
<dbReference type="InterPro" id="IPR024527">
    <property type="entry name" value="Eisosome1"/>
</dbReference>
<feature type="region of interest" description="Disordered" evidence="1">
    <location>
        <begin position="511"/>
        <end position="658"/>
    </location>
</feature>
<feature type="compositionally biased region" description="Basic and acidic residues" evidence="1">
    <location>
        <begin position="522"/>
        <end position="589"/>
    </location>
</feature>
<feature type="compositionally biased region" description="Polar residues" evidence="1">
    <location>
        <begin position="26"/>
        <end position="55"/>
    </location>
</feature>
<feature type="compositionally biased region" description="Basic and acidic residues" evidence="1">
    <location>
        <begin position="1091"/>
        <end position="1100"/>
    </location>
</feature>
<feature type="region of interest" description="Disordered" evidence="1">
    <location>
        <begin position="758"/>
        <end position="851"/>
    </location>
</feature>
<feature type="compositionally biased region" description="Acidic residues" evidence="1">
    <location>
        <begin position="763"/>
        <end position="772"/>
    </location>
</feature>
<keyword evidence="3" id="KW-1185">Reference proteome</keyword>
<dbReference type="PANTHER" id="PTHR28298:SF1">
    <property type="entry name" value="EISOSOME PROTEIN 1"/>
    <property type="match status" value="1"/>
</dbReference>
<evidence type="ECO:0000256" key="1">
    <source>
        <dbReference type="SAM" id="MobiDB-lite"/>
    </source>
</evidence>
<feature type="compositionally biased region" description="Polar residues" evidence="1">
    <location>
        <begin position="1179"/>
        <end position="1203"/>
    </location>
</feature>
<dbReference type="EMBL" id="CP099427">
    <property type="protein sequence ID" value="USW57616.1"/>
    <property type="molecule type" value="Genomic_DNA"/>
</dbReference>
<dbReference type="OrthoDB" id="4070583at2759"/>
<feature type="region of interest" description="Disordered" evidence="1">
    <location>
        <begin position="1"/>
        <end position="65"/>
    </location>
</feature>
<accession>A0A9Q9ENA9</accession>
<feature type="region of interest" description="Disordered" evidence="1">
    <location>
        <begin position="688"/>
        <end position="716"/>
    </location>
</feature>
<dbReference type="GO" id="GO:0070941">
    <property type="term" value="P:eisosome assembly"/>
    <property type="evidence" value="ECO:0007669"/>
    <property type="project" value="TreeGrafter"/>
</dbReference>
<feature type="compositionally biased region" description="Basic and acidic residues" evidence="1">
    <location>
        <begin position="809"/>
        <end position="820"/>
    </location>
</feature>
<feature type="compositionally biased region" description="Polar residues" evidence="1">
    <location>
        <begin position="1042"/>
        <end position="1051"/>
    </location>
</feature>
<proteinExistence type="predicted"/>
<feature type="region of interest" description="Disordered" evidence="1">
    <location>
        <begin position="868"/>
        <end position="953"/>
    </location>
</feature>
<reference evidence="2" key="1">
    <citation type="submission" date="2022-06" db="EMBL/GenBank/DDBJ databases">
        <title>Complete genome sequences of two strains of the flax pathogen Septoria linicola.</title>
        <authorList>
            <person name="Lapalu N."/>
            <person name="Simon A."/>
            <person name="Demenou B."/>
            <person name="Paumier D."/>
            <person name="Guillot M.-P."/>
            <person name="Gout L."/>
            <person name="Valade R."/>
        </authorList>
    </citation>
    <scope>NUCLEOTIDE SEQUENCE</scope>
    <source>
        <strain evidence="2">SE15195</strain>
    </source>
</reference>
<feature type="region of interest" description="Disordered" evidence="1">
    <location>
        <begin position="349"/>
        <end position="401"/>
    </location>
</feature>
<feature type="region of interest" description="Disordered" evidence="1">
    <location>
        <begin position="465"/>
        <end position="492"/>
    </location>
</feature>
<dbReference type="PANTHER" id="PTHR28298">
    <property type="entry name" value="EISOSOME PROTEIN 1"/>
    <property type="match status" value="1"/>
</dbReference>
<feature type="compositionally biased region" description="Basic and acidic residues" evidence="1">
    <location>
        <begin position="1228"/>
        <end position="1239"/>
    </location>
</feature>
<feature type="region of interest" description="Disordered" evidence="1">
    <location>
        <begin position="995"/>
        <end position="1305"/>
    </location>
</feature>